<dbReference type="EMBL" id="CH991577">
    <property type="protein sequence ID" value="EDQ85078.1"/>
    <property type="molecule type" value="Genomic_DNA"/>
</dbReference>
<proteinExistence type="predicted"/>
<reference evidence="1 2" key="1">
    <citation type="journal article" date="2008" name="Nature">
        <title>The genome of the choanoflagellate Monosiga brevicollis and the origin of metazoans.</title>
        <authorList>
            <consortium name="JGI Sequencing"/>
            <person name="King N."/>
            <person name="Westbrook M.J."/>
            <person name="Young S.L."/>
            <person name="Kuo A."/>
            <person name="Abedin M."/>
            <person name="Chapman J."/>
            <person name="Fairclough S."/>
            <person name="Hellsten U."/>
            <person name="Isogai Y."/>
            <person name="Letunic I."/>
            <person name="Marr M."/>
            <person name="Pincus D."/>
            <person name="Putnam N."/>
            <person name="Rokas A."/>
            <person name="Wright K.J."/>
            <person name="Zuzow R."/>
            <person name="Dirks W."/>
            <person name="Good M."/>
            <person name="Goodstein D."/>
            <person name="Lemons D."/>
            <person name="Li W."/>
            <person name="Lyons J.B."/>
            <person name="Morris A."/>
            <person name="Nichols S."/>
            <person name="Richter D.J."/>
            <person name="Salamov A."/>
            <person name="Bork P."/>
            <person name="Lim W.A."/>
            <person name="Manning G."/>
            <person name="Miller W.T."/>
            <person name="McGinnis W."/>
            <person name="Shapiro H."/>
            <person name="Tjian R."/>
            <person name="Grigoriev I.V."/>
            <person name="Rokhsar D."/>
        </authorList>
    </citation>
    <scope>NUCLEOTIDE SEQUENCE [LARGE SCALE GENOMIC DNA]</scope>
    <source>
        <strain evidence="2">MX1 / ATCC 50154</strain>
    </source>
</reference>
<gene>
    <name evidence="1" type="ORF">MONBRDRAFT_34413</name>
</gene>
<dbReference type="InterPro" id="IPR017853">
    <property type="entry name" value="GH"/>
</dbReference>
<name>A9VBK2_MONBE</name>
<dbReference type="Proteomes" id="UP000001357">
    <property type="component" value="Unassembled WGS sequence"/>
</dbReference>
<accession>A9VBK2</accession>
<dbReference type="InParanoid" id="A9VBK2"/>
<keyword evidence="2" id="KW-1185">Reference proteome</keyword>
<protein>
    <recommendedName>
        <fullName evidence="3">Beta-glucuronidase C-terminal domain-containing protein</fullName>
    </recommendedName>
</protein>
<evidence type="ECO:0008006" key="3">
    <source>
        <dbReference type="Google" id="ProtNLM"/>
    </source>
</evidence>
<dbReference type="AlphaFoldDB" id="A9VBK2"/>
<dbReference type="Gene3D" id="3.20.20.80">
    <property type="entry name" value="Glycosidases"/>
    <property type="match status" value="1"/>
</dbReference>
<dbReference type="KEGG" id="mbr:MONBRDRAFT_34413"/>
<dbReference type="PANTHER" id="PTHR14363:SF17">
    <property type="entry name" value="HEPARANASE-LIKE PROTEIN 3"/>
    <property type="match status" value="1"/>
</dbReference>
<organism evidence="1 2">
    <name type="scientific">Monosiga brevicollis</name>
    <name type="common">Choanoflagellate</name>
    <dbReference type="NCBI Taxonomy" id="81824"/>
    <lineage>
        <taxon>Eukaryota</taxon>
        <taxon>Choanoflagellata</taxon>
        <taxon>Craspedida</taxon>
        <taxon>Salpingoecidae</taxon>
        <taxon>Monosiga</taxon>
    </lineage>
</organism>
<dbReference type="RefSeq" id="XP_001750082.1">
    <property type="nucleotide sequence ID" value="XM_001750030.1"/>
</dbReference>
<dbReference type="GeneID" id="5895353"/>
<dbReference type="PANTHER" id="PTHR14363">
    <property type="entry name" value="HEPARANASE-RELATED"/>
    <property type="match status" value="1"/>
</dbReference>
<evidence type="ECO:0000313" key="1">
    <source>
        <dbReference type="EMBL" id="EDQ85078.1"/>
    </source>
</evidence>
<dbReference type="SUPFAM" id="SSF51445">
    <property type="entry name" value="(Trans)glycosidases"/>
    <property type="match status" value="1"/>
</dbReference>
<evidence type="ECO:0000313" key="2">
    <source>
        <dbReference type="Proteomes" id="UP000001357"/>
    </source>
</evidence>
<dbReference type="STRING" id="81824.A9VBK2"/>
<dbReference type="GO" id="GO:0004566">
    <property type="term" value="F:beta-glucuronidase activity"/>
    <property type="evidence" value="ECO:0000318"/>
    <property type="project" value="GO_Central"/>
</dbReference>
<sequence>MASVASVADGAKVEAIKPLVVTATYHNVLAGQADPLRLTSVTMDVCVLKQAFNFSDPKFVQLTANLAGGILRIGGTDGNTYSYDLTSDQPPTPCACGGKAVCTMTRPYWDDVVKFADRTEHALIFGLTANLTQAQDLVGYALASNQSIYAYTYTNEQVQPEITTGYRALRAQLNASGCGSACPRLAGPDVALQRHSSIEAALTDQDASIVQQLEWVREFTGLAAPTLDVVSWHTYDFHADDLGTVDHQPFVASSPNASRFWNTTYTGLAGRLLANMTAIAGELAPHAEVWLTETDSVCHQGVDGATNAYLNSLWLVQRLVLMTERNLTLMARQSLIGYNYSLLGNWPVEPIGPNPDYFTTLLYRTLVGRELYALDLQAADSARTPELDQVVAAVYASARNASQRVLLAANLQANTTLQLNISGFDGSGGSCEEYVLTPYTDMNRLPQTNKPAYESRVMALNGVPLFVDEAGHAPAMPGRPRDACGGVELPPLTFGFWVF</sequence>